<name>A0A0A9AT81_ARUDO</name>
<organism evidence="1">
    <name type="scientific">Arundo donax</name>
    <name type="common">Giant reed</name>
    <name type="synonym">Donax arundinaceus</name>
    <dbReference type="NCBI Taxonomy" id="35708"/>
    <lineage>
        <taxon>Eukaryota</taxon>
        <taxon>Viridiplantae</taxon>
        <taxon>Streptophyta</taxon>
        <taxon>Embryophyta</taxon>
        <taxon>Tracheophyta</taxon>
        <taxon>Spermatophyta</taxon>
        <taxon>Magnoliopsida</taxon>
        <taxon>Liliopsida</taxon>
        <taxon>Poales</taxon>
        <taxon>Poaceae</taxon>
        <taxon>PACMAD clade</taxon>
        <taxon>Arundinoideae</taxon>
        <taxon>Arundineae</taxon>
        <taxon>Arundo</taxon>
    </lineage>
</organism>
<dbReference type="EMBL" id="GBRH01244832">
    <property type="protein sequence ID" value="JAD53063.1"/>
    <property type="molecule type" value="Transcribed_RNA"/>
</dbReference>
<accession>A0A0A9AT81</accession>
<dbReference type="GO" id="GO:0016740">
    <property type="term" value="F:transferase activity"/>
    <property type="evidence" value="ECO:0007669"/>
    <property type="project" value="UniProtKB-KW"/>
</dbReference>
<proteinExistence type="predicted"/>
<dbReference type="AlphaFoldDB" id="A0A0A9AT81"/>
<protein>
    <submittedName>
        <fullName evidence="1">O-linked n-acetylglucosamine transferase, ogt, putative</fullName>
    </submittedName>
</protein>
<evidence type="ECO:0000313" key="1">
    <source>
        <dbReference type="EMBL" id="JAD53063.1"/>
    </source>
</evidence>
<reference evidence="1" key="2">
    <citation type="journal article" date="2015" name="Data Brief">
        <title>Shoot transcriptome of the giant reed, Arundo donax.</title>
        <authorList>
            <person name="Barrero R.A."/>
            <person name="Guerrero F.D."/>
            <person name="Moolhuijzen P."/>
            <person name="Goolsby J.A."/>
            <person name="Tidwell J."/>
            <person name="Bellgard S.E."/>
            <person name="Bellgard M.I."/>
        </authorList>
    </citation>
    <scope>NUCLEOTIDE SEQUENCE</scope>
    <source>
        <tissue evidence="1">Shoot tissue taken approximately 20 cm above the soil surface</tissue>
    </source>
</reference>
<keyword evidence="1" id="KW-0808">Transferase</keyword>
<sequence>MVASQSKKQSMSTGLHIFG</sequence>
<reference evidence="1" key="1">
    <citation type="submission" date="2014-09" db="EMBL/GenBank/DDBJ databases">
        <authorList>
            <person name="Magalhaes I.L.F."/>
            <person name="Oliveira U."/>
            <person name="Santos F.R."/>
            <person name="Vidigal T.H.D.A."/>
            <person name="Brescovit A.D."/>
            <person name="Santos A.J."/>
        </authorList>
    </citation>
    <scope>NUCLEOTIDE SEQUENCE</scope>
    <source>
        <tissue evidence="1">Shoot tissue taken approximately 20 cm above the soil surface</tissue>
    </source>
</reference>